<reference evidence="2 3" key="1">
    <citation type="journal article" date="2019" name="Sci. Rep.">
        <title>Comparative genomics of chytrid fungi reveal insights into the obligate biotrophic and pathogenic lifestyle of Synchytrium endobioticum.</title>
        <authorList>
            <person name="van de Vossenberg B.T.L.H."/>
            <person name="Warris S."/>
            <person name="Nguyen H.D.T."/>
            <person name="van Gent-Pelzer M.P.E."/>
            <person name="Joly D.L."/>
            <person name="van de Geest H.C."/>
            <person name="Bonants P.J.M."/>
            <person name="Smith D.S."/>
            <person name="Levesque C.A."/>
            <person name="van der Lee T.A.J."/>
        </authorList>
    </citation>
    <scope>NUCLEOTIDE SEQUENCE [LARGE SCALE GENOMIC DNA]</scope>
    <source>
        <strain evidence="2 3">CBS 675.73</strain>
    </source>
</reference>
<feature type="compositionally biased region" description="Polar residues" evidence="1">
    <location>
        <begin position="250"/>
        <end position="260"/>
    </location>
</feature>
<dbReference type="AlphaFoldDB" id="A0A507FQU3"/>
<protein>
    <submittedName>
        <fullName evidence="2">Uncharacterized protein</fullName>
    </submittedName>
</protein>
<evidence type="ECO:0000256" key="1">
    <source>
        <dbReference type="SAM" id="MobiDB-lite"/>
    </source>
</evidence>
<proteinExistence type="predicted"/>
<feature type="region of interest" description="Disordered" evidence="1">
    <location>
        <begin position="246"/>
        <end position="266"/>
    </location>
</feature>
<keyword evidence="3" id="KW-1185">Reference proteome</keyword>
<feature type="region of interest" description="Disordered" evidence="1">
    <location>
        <begin position="1"/>
        <end position="56"/>
    </location>
</feature>
<dbReference type="EMBL" id="QEAP01000001">
    <property type="protein sequence ID" value="TPX78632.1"/>
    <property type="molecule type" value="Genomic_DNA"/>
</dbReference>
<accession>A0A507FQU3</accession>
<dbReference type="STRING" id="246404.A0A507FQU3"/>
<comment type="caution">
    <text evidence="2">The sequence shown here is derived from an EMBL/GenBank/DDBJ whole genome shotgun (WGS) entry which is preliminary data.</text>
</comment>
<evidence type="ECO:0000313" key="3">
    <source>
        <dbReference type="Proteomes" id="UP000320333"/>
    </source>
</evidence>
<name>A0A507FQU3_9FUNG</name>
<feature type="region of interest" description="Disordered" evidence="1">
    <location>
        <begin position="578"/>
        <end position="620"/>
    </location>
</feature>
<feature type="compositionally biased region" description="Polar residues" evidence="1">
    <location>
        <begin position="585"/>
        <end position="620"/>
    </location>
</feature>
<organism evidence="2 3">
    <name type="scientific">Chytriomyces confervae</name>
    <dbReference type="NCBI Taxonomy" id="246404"/>
    <lineage>
        <taxon>Eukaryota</taxon>
        <taxon>Fungi</taxon>
        <taxon>Fungi incertae sedis</taxon>
        <taxon>Chytridiomycota</taxon>
        <taxon>Chytridiomycota incertae sedis</taxon>
        <taxon>Chytridiomycetes</taxon>
        <taxon>Chytridiales</taxon>
        <taxon>Chytriomycetaceae</taxon>
        <taxon>Chytriomyces</taxon>
    </lineage>
</organism>
<dbReference type="OrthoDB" id="5595153at2759"/>
<evidence type="ECO:0000313" key="2">
    <source>
        <dbReference type="EMBL" id="TPX78632.1"/>
    </source>
</evidence>
<gene>
    <name evidence="2" type="ORF">CcCBS67573_g00070</name>
</gene>
<sequence>MSSGNVTRSKAAPRRRGTLAQRATGTHTRTSTASSADTSRDQRCDSPEDDGGMRLDSCFGIDGFDATSRDTGDNHNTNAKKRGLEFKHEIPVAVHEEQTRRSHLRGSRADMSIHAQLLAQESLVDETILHHDESRRDMLRISIDERRARFVRTVTAIGCIVDGKLYKAVASGVEPYFKNRWRMRRAQSYRYIMCSNVLKVLSGTHALMPHRERLCRTLKRLSQTPSQAASCSESYHTTESMNLKHEISAETENSDTTGTRDVSDVRQSPADRMRAIWAVALMLQLDEITSAVLQTICDTLPSDNLYARPVARADLVKISAAIERAKTRPKAKRVEKVRPEPLSVPCVPLIIAPRPQVSTLGRALDRAISVTALASPPITSTDQPGSPTTPLASCVKFYSSSYPEESLETKGETELPATGSAISSSLPTGHKAIQLQPQHQIKAVYPNDMTPLMIAENVLTRPTASATADEEYLKLPSLQLDMSEATPSDFLASHNSDLRPCIYGSNLDRRSSQLLDVPGYSNMDMFETFQKSPNFVSETISPPSALTETTAEAAFNFNHSAFRNGNCTTASPEYTQHPMYKSNYPDCQQPTSNSLSNPDAQAARNTTEQKNSPLQKPPSNLTRCCDLDQSALLSTYFSNFTMCKGPAIMSRPLDFGCSQSHANSETCIACPNFPPTSSSVYKQDQYNSQPQNDLSSCDLNMLTDHPILDRELYLPEECSNPPSGANQLWEELNQRTQFQQHQNQRFIMRRESSNSNASEYSCDSITSSCYDALPFDLLNYMGPSFPSSFMSVFPFDEELTNPDQKLNYQRSMREPQQSLFCRRPSEQLWSQNDAKALLRTVFDDNLSPEWVPPIPSRLHSSGNSMHTFGTNSFEDTGDIGFNGLQMDSGIGANDGSSGLHALSFCDRLLTDSRSSLGGCEDGQMFALDAGSA</sequence>
<dbReference type="Proteomes" id="UP000320333">
    <property type="component" value="Unassembled WGS sequence"/>
</dbReference>
<feature type="compositionally biased region" description="Low complexity" evidence="1">
    <location>
        <begin position="22"/>
        <end position="37"/>
    </location>
</feature>